<evidence type="ECO:0000256" key="2">
    <source>
        <dbReference type="RuleBase" id="RU003457"/>
    </source>
</evidence>
<keyword evidence="6" id="KW-1185">Reference proteome</keyword>
<organism evidence="5 6">
    <name type="scientific">Maritalea porphyrae</name>
    <dbReference type="NCBI Taxonomy" id="880732"/>
    <lineage>
        <taxon>Bacteria</taxon>
        <taxon>Pseudomonadati</taxon>
        <taxon>Pseudomonadota</taxon>
        <taxon>Alphaproteobacteria</taxon>
        <taxon>Hyphomicrobiales</taxon>
        <taxon>Devosiaceae</taxon>
        <taxon>Maritalea</taxon>
    </lineage>
</organism>
<dbReference type="InterPro" id="IPR012093">
    <property type="entry name" value="Pirin"/>
</dbReference>
<gene>
    <name evidence="5" type="ORF">GCM10007879_30040</name>
</gene>
<protein>
    <submittedName>
        <fullName evidence="5">Pirin family protein</fullName>
    </submittedName>
</protein>
<evidence type="ECO:0000313" key="5">
    <source>
        <dbReference type="EMBL" id="GLQ18755.1"/>
    </source>
</evidence>
<feature type="domain" description="Pirin N-terminal" evidence="3">
    <location>
        <begin position="27"/>
        <end position="125"/>
    </location>
</feature>
<dbReference type="Pfam" id="PF05726">
    <property type="entry name" value="Pirin_C"/>
    <property type="match status" value="1"/>
</dbReference>
<dbReference type="Proteomes" id="UP001161405">
    <property type="component" value="Unassembled WGS sequence"/>
</dbReference>
<dbReference type="PANTHER" id="PTHR13903">
    <property type="entry name" value="PIRIN-RELATED"/>
    <property type="match status" value="1"/>
</dbReference>
<proteinExistence type="inferred from homology"/>
<dbReference type="RefSeq" id="WP_284365807.1">
    <property type="nucleotide sequence ID" value="NZ_BSNI01000002.1"/>
</dbReference>
<dbReference type="PANTHER" id="PTHR13903:SF8">
    <property type="entry name" value="PIRIN"/>
    <property type="match status" value="1"/>
</dbReference>
<name>A0ABQ5UWL8_9HYPH</name>
<dbReference type="InterPro" id="IPR014710">
    <property type="entry name" value="RmlC-like_jellyroll"/>
</dbReference>
<feature type="domain" description="Pirin C-terminal" evidence="4">
    <location>
        <begin position="177"/>
        <end position="281"/>
    </location>
</feature>
<evidence type="ECO:0000259" key="3">
    <source>
        <dbReference type="Pfam" id="PF02678"/>
    </source>
</evidence>
<dbReference type="Pfam" id="PF02678">
    <property type="entry name" value="Pirin"/>
    <property type="match status" value="1"/>
</dbReference>
<evidence type="ECO:0000259" key="4">
    <source>
        <dbReference type="Pfam" id="PF05726"/>
    </source>
</evidence>
<evidence type="ECO:0000313" key="6">
    <source>
        <dbReference type="Proteomes" id="UP001161405"/>
    </source>
</evidence>
<reference evidence="5" key="2">
    <citation type="submission" date="2023-01" db="EMBL/GenBank/DDBJ databases">
        <title>Draft genome sequence of Maritalea porphyrae strain NBRC 107169.</title>
        <authorList>
            <person name="Sun Q."/>
            <person name="Mori K."/>
        </authorList>
    </citation>
    <scope>NUCLEOTIDE SEQUENCE</scope>
    <source>
        <strain evidence="5">NBRC 107169</strain>
    </source>
</reference>
<evidence type="ECO:0000256" key="1">
    <source>
        <dbReference type="ARBA" id="ARBA00008416"/>
    </source>
</evidence>
<dbReference type="EMBL" id="BSNI01000002">
    <property type="protein sequence ID" value="GLQ18755.1"/>
    <property type="molecule type" value="Genomic_DNA"/>
</dbReference>
<dbReference type="Gene3D" id="2.60.120.10">
    <property type="entry name" value="Jelly Rolls"/>
    <property type="match status" value="2"/>
</dbReference>
<dbReference type="SUPFAM" id="SSF51182">
    <property type="entry name" value="RmlC-like cupins"/>
    <property type="match status" value="1"/>
</dbReference>
<dbReference type="PIRSF" id="PIRSF006232">
    <property type="entry name" value="Pirin"/>
    <property type="match status" value="1"/>
</dbReference>
<dbReference type="InterPro" id="IPR011051">
    <property type="entry name" value="RmlC_Cupin_sf"/>
</dbReference>
<reference evidence="5" key="1">
    <citation type="journal article" date="2014" name="Int. J. Syst. Evol. Microbiol.">
        <title>Complete genome of a new Firmicutes species belonging to the dominant human colonic microbiota ('Ruminococcus bicirculans') reveals two chromosomes and a selective capacity to utilize plant glucans.</title>
        <authorList>
            <consortium name="NISC Comparative Sequencing Program"/>
            <person name="Wegmann U."/>
            <person name="Louis P."/>
            <person name="Goesmann A."/>
            <person name="Henrissat B."/>
            <person name="Duncan S.H."/>
            <person name="Flint H.J."/>
        </authorList>
    </citation>
    <scope>NUCLEOTIDE SEQUENCE</scope>
    <source>
        <strain evidence="5">NBRC 107169</strain>
    </source>
</reference>
<comment type="caution">
    <text evidence="5">The sequence shown here is derived from an EMBL/GenBank/DDBJ whole genome shotgun (WGS) entry which is preliminary data.</text>
</comment>
<dbReference type="InterPro" id="IPR008778">
    <property type="entry name" value="Pirin_C_dom"/>
</dbReference>
<accession>A0ABQ5UWL8</accession>
<sequence>MSQVTGRRAKRIHYSQDISEAKSTHVHRFVGGQSVEHIDPVLLLDVFEMQVGATAAGFEAHPHKGFDTLTLVLSGAVDHKDNQGNSGSAISGDMQWMRAGNGVIHEEKLRDGDDGVGAKGVQLWLNLSSAEKGQPPQYALIKSDRIVQTNKKDGVVVKELGAALPVQSGLPERIEFLDVSFRPGSRIHREIEASSLLGLVIEGTVCVPDNDGGTIIVGPNAMVEFEPTSEAVDIDSDTGGRLLLIGGTPIGEPIVRKGPFVMNSREELKQAFANYSSGGFGPTIPSNGS</sequence>
<comment type="similarity">
    <text evidence="1 2">Belongs to the pirin family.</text>
</comment>
<dbReference type="InterPro" id="IPR003829">
    <property type="entry name" value="Pirin_N_dom"/>
</dbReference>